<evidence type="ECO:0000256" key="6">
    <source>
        <dbReference type="ARBA" id="ARBA00022833"/>
    </source>
</evidence>
<dbReference type="PROSITE" id="PS50089">
    <property type="entry name" value="ZF_RING_2"/>
    <property type="match status" value="1"/>
</dbReference>
<evidence type="ECO:0000313" key="13">
    <source>
        <dbReference type="EMBL" id="RZF35598.1"/>
    </source>
</evidence>
<feature type="compositionally biased region" description="Basic and acidic residues" evidence="10">
    <location>
        <begin position="399"/>
        <end position="423"/>
    </location>
</feature>
<name>A0A482WQ47_LAOST</name>
<dbReference type="SMART" id="SM00292">
    <property type="entry name" value="BRCT"/>
    <property type="match status" value="2"/>
</dbReference>
<dbReference type="PROSITE" id="PS50172">
    <property type="entry name" value="BRCT"/>
    <property type="match status" value="2"/>
</dbReference>
<proteinExistence type="predicted"/>
<keyword evidence="3" id="KW-0677">Repeat</keyword>
<dbReference type="PANTHER" id="PTHR13763:SF0">
    <property type="entry name" value="BREAST CANCER TYPE 1 SUSCEPTIBILITY PROTEIN"/>
    <property type="match status" value="1"/>
</dbReference>
<dbReference type="GO" id="GO:0008270">
    <property type="term" value="F:zinc ion binding"/>
    <property type="evidence" value="ECO:0007669"/>
    <property type="project" value="UniProtKB-KW"/>
</dbReference>
<feature type="region of interest" description="Disordered" evidence="10">
    <location>
        <begin position="398"/>
        <end position="457"/>
    </location>
</feature>
<comment type="caution">
    <text evidence="13">The sequence shown here is derived from an EMBL/GenBank/DDBJ whole genome shotgun (WGS) entry which is preliminary data.</text>
</comment>
<dbReference type="InterPro" id="IPR031099">
    <property type="entry name" value="BRCA1-associated"/>
</dbReference>
<feature type="compositionally biased region" description="Polar residues" evidence="10">
    <location>
        <begin position="431"/>
        <end position="445"/>
    </location>
</feature>
<evidence type="ECO:0000256" key="5">
    <source>
        <dbReference type="ARBA" id="ARBA00022771"/>
    </source>
</evidence>
<dbReference type="Pfam" id="PF00533">
    <property type="entry name" value="BRCT"/>
    <property type="match status" value="1"/>
</dbReference>
<dbReference type="InterPro" id="IPR018247">
    <property type="entry name" value="EF_Hand_1_Ca_BS"/>
</dbReference>
<evidence type="ECO:0000259" key="11">
    <source>
        <dbReference type="PROSITE" id="PS50089"/>
    </source>
</evidence>
<dbReference type="EMBL" id="QKKF02028001">
    <property type="protein sequence ID" value="RZF35598.1"/>
    <property type="molecule type" value="Genomic_DNA"/>
</dbReference>
<evidence type="ECO:0000256" key="2">
    <source>
        <dbReference type="ARBA" id="ARBA00022723"/>
    </source>
</evidence>
<evidence type="ECO:0000259" key="12">
    <source>
        <dbReference type="PROSITE" id="PS50172"/>
    </source>
</evidence>
<keyword evidence="2" id="KW-0479">Metal-binding</keyword>
<dbReference type="Gene3D" id="3.30.40.10">
    <property type="entry name" value="Zinc/RING finger domain, C3HC4 (zinc finger)"/>
    <property type="match status" value="1"/>
</dbReference>
<feature type="domain" description="BRCT" evidence="12">
    <location>
        <begin position="1074"/>
        <end position="1158"/>
    </location>
</feature>
<evidence type="ECO:0000256" key="9">
    <source>
        <dbReference type="PROSITE-ProRule" id="PRU00175"/>
    </source>
</evidence>
<feature type="domain" description="BRCT" evidence="12">
    <location>
        <begin position="1175"/>
        <end position="1273"/>
    </location>
</feature>
<dbReference type="InterPro" id="IPR036420">
    <property type="entry name" value="BRCT_dom_sf"/>
</dbReference>
<evidence type="ECO:0000256" key="1">
    <source>
        <dbReference type="ARBA" id="ARBA00004123"/>
    </source>
</evidence>
<dbReference type="PROSITE" id="PS00518">
    <property type="entry name" value="ZF_RING_1"/>
    <property type="match status" value="1"/>
</dbReference>
<dbReference type="SUPFAM" id="SSF57850">
    <property type="entry name" value="RING/U-box"/>
    <property type="match status" value="1"/>
</dbReference>
<evidence type="ECO:0000256" key="8">
    <source>
        <dbReference type="ARBA" id="ARBA00023242"/>
    </source>
</evidence>
<evidence type="ECO:0000256" key="10">
    <source>
        <dbReference type="SAM" id="MobiDB-lite"/>
    </source>
</evidence>
<dbReference type="Pfam" id="PF13923">
    <property type="entry name" value="zf-C3HC4_2"/>
    <property type="match status" value="1"/>
</dbReference>
<feature type="region of interest" description="Disordered" evidence="10">
    <location>
        <begin position="1001"/>
        <end position="1025"/>
    </location>
</feature>
<dbReference type="PANTHER" id="PTHR13763">
    <property type="entry name" value="BREAST CANCER TYPE 1 SUSCEPTIBILITY PROTEIN BRCA1"/>
    <property type="match status" value="1"/>
</dbReference>
<sequence length="1304" mass="146055">MATDIFDHIDELSSSISSLQALFDCPICLDMLKDPVRTKCGHIFCKMCIQRAMRKLTEEPCPNCKTMLKRNRHNIFPDETMSIFMGLVIELISTINDELGFDITTYYLKPVSSYEASLSSEEFVNMKSNNVVAQKLPDDSDMLVTSRSPLTETISGINRHNVESLTKKVKKSKDIITALVQSEPQAVEKRPRVENNPKAENKIPVFVETKQQTVEKRRGDENNPKVEDKVPVFVENVPVKKSSSYSKRFNVNSSKPLTSKENLKDSKEIDKNIGVTSSEPPIEKDGEFNFLKPNVTKRIIILKRKHSSSSDDLSKAVTANRRAIIVKGDVETVEENEKKKMKTSIEKEKENKKCRIIEVDNKEFEGKDIEKKIRTSMDEDKTKKLENEEMNKKIMLKGQKVEKKDGRKEMKLKESSDKIKETNKSVPGPSHVNQGYINKIKNSSGSDDKSTSIRKKTPGIKKTALKKTVQSRVTRPLKSVARRTAKFAGNSTFIPKKLNDKTAKFYFVTSLVMEKCGQRPVSLMKRKYAVPTKSSDSAENLLKSSNTTMEVSIQGSNIPARKSYSSVSLQTSPIKSLREDCDNPSKNQPIEDFGKSANVCDAKVNTNNLKLNIIGEATIVQERDITHSTSARERTIGNSSVDCEIDIGNDPAKDESMAQIPMITVSQEEMDIFQLMASSEKEVNDLKEKADELYEIDSDLTQVNPYIKNRNNVCRRKSRPARFADFIAKNREPRRVSARKLVESNSEQLNEPSTSGASKKLIYTENSNTSKLKAEKNSNSSNSITKSGGKKTNSIEKTITEKNSHSNSPFLNSGVKKLIFNENPNTPQRKTVKIGHSSSQFINSVDKKLISTENSITPTRTTDKHVHSSSPFVNSGVKNLLSTDNIVPVKDTTDKMKTPVTEQPRNPQMSCSSKYMDHGGMKNNRNVSKIAEESALNNQVRGSGLSGQFSQMDAVIPSSDDSRFSQLTGQSVGNTQGRQMNTAFFGSSSSESLVTQQMDSEEQVSDAKEAPTVIDGSDDEEIPQTPNKAEKSIILTASRLDCSLSIIPSSLDVSQMANGRTMVVIEEQHKKYSFVYSRLASPLLAKLREFATKINASITNHITDETTHVILAPGSDNKAIITYKFLKGVAMRLWVVNFDWVLRSLENNDVQPEELFLTLDPSGEPGPKRCKILNHLPRPLSKFIIVLMPPYGAINDEQLKELILLCGGSLVEKIEDLPEFEQNNPRILLTDKEIDPKYFENYLENELIIPLHVDWVIDSIGAYRAVSVLPYLHTPLANPEILLYLGLSEDLIHESDEESDSEEH</sequence>
<dbReference type="Proteomes" id="UP000291343">
    <property type="component" value="Unassembled WGS sequence"/>
</dbReference>
<dbReference type="OrthoDB" id="6105938at2759"/>
<protein>
    <recommendedName>
        <fullName evidence="15">RING-type E3 ubiquitin transferase BRCA1</fullName>
    </recommendedName>
</protein>
<dbReference type="PROSITE" id="PS00018">
    <property type="entry name" value="EF_HAND_1"/>
    <property type="match status" value="1"/>
</dbReference>
<dbReference type="Gene3D" id="3.40.50.10190">
    <property type="entry name" value="BRCT domain"/>
    <property type="match status" value="2"/>
</dbReference>
<keyword evidence="6" id="KW-0862">Zinc</keyword>
<organism evidence="13 14">
    <name type="scientific">Laodelphax striatellus</name>
    <name type="common">Small brown planthopper</name>
    <name type="synonym">Delphax striatella</name>
    <dbReference type="NCBI Taxonomy" id="195883"/>
    <lineage>
        <taxon>Eukaryota</taxon>
        <taxon>Metazoa</taxon>
        <taxon>Ecdysozoa</taxon>
        <taxon>Arthropoda</taxon>
        <taxon>Hexapoda</taxon>
        <taxon>Insecta</taxon>
        <taxon>Pterygota</taxon>
        <taxon>Neoptera</taxon>
        <taxon>Paraneoptera</taxon>
        <taxon>Hemiptera</taxon>
        <taxon>Auchenorrhyncha</taxon>
        <taxon>Fulgoroidea</taxon>
        <taxon>Delphacidae</taxon>
        <taxon>Criomorphinae</taxon>
        <taxon>Laodelphax</taxon>
    </lineage>
</organism>
<gene>
    <name evidence="13" type="ORF">LSTR_LSTR005126</name>
</gene>
<evidence type="ECO:0008006" key="15">
    <source>
        <dbReference type="Google" id="ProtNLM"/>
    </source>
</evidence>
<dbReference type="InterPro" id="IPR001841">
    <property type="entry name" value="Znf_RING"/>
</dbReference>
<dbReference type="STRING" id="195883.A0A482WQ47"/>
<keyword evidence="7" id="KW-0234">DNA repair</keyword>
<feature type="compositionally biased region" description="Polar residues" evidence="10">
    <location>
        <begin position="743"/>
        <end position="757"/>
    </location>
</feature>
<keyword evidence="5 9" id="KW-0863">Zinc-finger</keyword>
<dbReference type="GO" id="GO:0031436">
    <property type="term" value="C:BRCA1-BARD1 complex"/>
    <property type="evidence" value="ECO:0007669"/>
    <property type="project" value="TreeGrafter"/>
</dbReference>
<dbReference type="GO" id="GO:0004842">
    <property type="term" value="F:ubiquitin-protein transferase activity"/>
    <property type="evidence" value="ECO:0007669"/>
    <property type="project" value="TreeGrafter"/>
</dbReference>
<dbReference type="GO" id="GO:0070531">
    <property type="term" value="C:BRCA1-A complex"/>
    <property type="evidence" value="ECO:0007669"/>
    <property type="project" value="TreeGrafter"/>
</dbReference>
<evidence type="ECO:0000313" key="14">
    <source>
        <dbReference type="Proteomes" id="UP000291343"/>
    </source>
</evidence>
<feature type="domain" description="RING-type" evidence="11">
    <location>
        <begin position="25"/>
        <end position="65"/>
    </location>
</feature>
<dbReference type="InterPro" id="IPR017907">
    <property type="entry name" value="Znf_RING_CS"/>
</dbReference>
<dbReference type="InterPro" id="IPR013083">
    <property type="entry name" value="Znf_RING/FYVE/PHD"/>
</dbReference>
<dbReference type="InParanoid" id="A0A482WQ47"/>
<reference evidence="13 14" key="1">
    <citation type="journal article" date="2017" name="Gigascience">
        <title>Genome sequence of the small brown planthopper, Laodelphax striatellus.</title>
        <authorList>
            <person name="Zhu J."/>
            <person name="Jiang F."/>
            <person name="Wang X."/>
            <person name="Yang P."/>
            <person name="Bao Y."/>
            <person name="Zhao W."/>
            <person name="Wang W."/>
            <person name="Lu H."/>
            <person name="Wang Q."/>
            <person name="Cui N."/>
            <person name="Li J."/>
            <person name="Chen X."/>
            <person name="Luo L."/>
            <person name="Yu J."/>
            <person name="Kang L."/>
            <person name="Cui F."/>
        </authorList>
    </citation>
    <scope>NUCLEOTIDE SEQUENCE [LARGE SCALE GENOMIC DNA]</scope>
    <source>
        <strain evidence="13">Lst14</strain>
    </source>
</reference>
<keyword evidence="14" id="KW-1185">Reference proteome</keyword>
<feature type="compositionally biased region" description="Low complexity" evidence="10">
    <location>
        <begin position="777"/>
        <end position="792"/>
    </location>
</feature>
<dbReference type="SMART" id="SM00184">
    <property type="entry name" value="RING"/>
    <property type="match status" value="1"/>
</dbReference>
<accession>A0A482WQ47</accession>
<dbReference type="GO" id="GO:0045944">
    <property type="term" value="P:positive regulation of transcription by RNA polymerase II"/>
    <property type="evidence" value="ECO:0007669"/>
    <property type="project" value="TreeGrafter"/>
</dbReference>
<comment type="subcellular location">
    <subcellularLocation>
        <location evidence="1">Nucleus</location>
    </subcellularLocation>
</comment>
<dbReference type="SMR" id="A0A482WQ47"/>
<keyword evidence="8" id="KW-0539">Nucleus</keyword>
<dbReference type="GO" id="GO:0000724">
    <property type="term" value="P:double-strand break repair via homologous recombination"/>
    <property type="evidence" value="ECO:0007669"/>
    <property type="project" value="TreeGrafter"/>
</dbReference>
<keyword evidence="4" id="KW-0227">DNA damage</keyword>
<dbReference type="InterPro" id="IPR001357">
    <property type="entry name" value="BRCT_dom"/>
</dbReference>
<evidence type="ECO:0000256" key="4">
    <source>
        <dbReference type="ARBA" id="ARBA00022763"/>
    </source>
</evidence>
<dbReference type="SUPFAM" id="SSF52113">
    <property type="entry name" value="BRCT domain"/>
    <property type="match status" value="2"/>
</dbReference>
<evidence type="ECO:0000256" key="7">
    <source>
        <dbReference type="ARBA" id="ARBA00023204"/>
    </source>
</evidence>
<feature type="region of interest" description="Disordered" evidence="10">
    <location>
        <begin position="739"/>
        <end position="793"/>
    </location>
</feature>
<evidence type="ECO:0000256" key="3">
    <source>
        <dbReference type="ARBA" id="ARBA00022737"/>
    </source>
</evidence>